<evidence type="ECO:0000313" key="2">
    <source>
        <dbReference type="Proteomes" id="UP000184233"/>
    </source>
</evidence>
<evidence type="ECO:0000313" key="1">
    <source>
        <dbReference type="EMBL" id="OJX60020.1"/>
    </source>
</evidence>
<reference evidence="1 2" key="1">
    <citation type="submission" date="2016-09" db="EMBL/GenBank/DDBJ databases">
        <title>Genome-resolved meta-omics ties microbial dynamics to process performance in biotechnology for thiocyanate degradation.</title>
        <authorList>
            <person name="Kantor R.S."/>
            <person name="Huddy R.J."/>
            <person name="Iyer R."/>
            <person name="Thomas B.C."/>
            <person name="Brown C.T."/>
            <person name="Anantharaman K."/>
            <person name="Tringe S."/>
            <person name="Hettich R.L."/>
            <person name="Harrison S.T."/>
            <person name="Banfield J.F."/>
        </authorList>
    </citation>
    <scope>NUCLEOTIDE SEQUENCE [LARGE SCALE GENOMIC DNA]</scope>
    <source>
        <strain evidence="1">59-99</strain>
    </source>
</reference>
<protein>
    <submittedName>
        <fullName evidence="1">Uncharacterized protein</fullName>
    </submittedName>
</protein>
<gene>
    <name evidence="1" type="ORF">BGO89_08515</name>
</gene>
<organism evidence="1 2">
    <name type="scientific">Candidatus Kapaibacterium thiocyanatum</name>
    <dbReference type="NCBI Taxonomy" id="1895771"/>
    <lineage>
        <taxon>Bacteria</taxon>
        <taxon>Pseudomonadati</taxon>
        <taxon>Candidatus Kapaibacteriota</taxon>
        <taxon>Candidatus Kapaibacteriia</taxon>
        <taxon>Candidatus Kapaibacteriales</taxon>
        <taxon>Candidatus Kapaibacteriaceae</taxon>
        <taxon>Candidatus Kapaibacterium</taxon>
    </lineage>
</organism>
<accession>A0A1M3L418</accession>
<dbReference type="Proteomes" id="UP000184233">
    <property type="component" value="Unassembled WGS sequence"/>
</dbReference>
<dbReference type="STRING" id="1895771.BGO89_08515"/>
<name>A0A1M3L418_9BACT</name>
<dbReference type="AlphaFoldDB" id="A0A1M3L418"/>
<comment type="caution">
    <text evidence="1">The sequence shown here is derived from an EMBL/GenBank/DDBJ whole genome shotgun (WGS) entry which is preliminary data.</text>
</comment>
<proteinExistence type="predicted"/>
<sequence>MAAIGGSCGFAQTNVLDSDPLGPRRLLVYDQYGAFGGLSNNQQGGTFLTDCNCSFGSGAKTGLTAGIMFERLTRSRITWGATLAFENRSIDARYQEIEGVVQRAPSSGREYTVPITFRHIGEMSLSYLTLTPFAKYHLLEWLYVRGGPAISYIMSSNIRHTKELVSDSVIFPTGEVASVSLPGADGRSVVLEDHAVPELNSLQISISAAVGTEFRVGKKVFLSPLVQYILPLTTVTARGDGFSVRALQFLVEARVIM</sequence>
<dbReference type="EMBL" id="MKVH01000008">
    <property type="protein sequence ID" value="OJX60020.1"/>
    <property type="molecule type" value="Genomic_DNA"/>
</dbReference>